<dbReference type="InterPro" id="IPR038765">
    <property type="entry name" value="Papain-like_cys_pep_sf"/>
</dbReference>
<dbReference type="Gene3D" id="3.90.70.80">
    <property type="match status" value="2"/>
</dbReference>
<accession>A0A9P6RNR2</accession>
<dbReference type="Proteomes" id="UP000738325">
    <property type="component" value="Unassembled WGS sequence"/>
</dbReference>
<sequence length="378" mass="42598">MDQVPTTTLAQDTPVSDQAATTTTPAESYEELKARHKKEQRDLTARVTALKKTATKGDKKKKKEVAAEVAQLEHDLNQQQDKEENEWKSLHGGALPGAGGQENNALEEDDFDVNDIPIDHLTIDSTPANKQSQQPQQSSGGKKPNRQKARKDRKAQALKEMQHEAEKEAEGQVNMNEVERKAIDELSVVMGVSVKDITADGHCLYNAIADQLSQRYQTEACTPYFDMLCFVRSFIFQSRPADKNKRSFVDLFTISVLEYTCNQTTVKNLRHGTAEYMRQNSDDFLPFLSNKHGDMMSPEDFSEYCNDLESTAVWGGQPELLALSRVHEVPIWVVQMGSPTVKLSADVYPDKTPLMVSYHRHMYGLGEHYNSLRSRTVE</sequence>
<evidence type="ECO:0000256" key="1">
    <source>
        <dbReference type="SAM" id="MobiDB-lite"/>
    </source>
</evidence>
<evidence type="ECO:0000259" key="2">
    <source>
        <dbReference type="PROSITE" id="PS50802"/>
    </source>
</evidence>
<dbReference type="PANTHER" id="PTHR12419">
    <property type="entry name" value="OTU DOMAIN CONTAINING PROTEIN"/>
    <property type="match status" value="1"/>
</dbReference>
<protein>
    <recommendedName>
        <fullName evidence="2">OTU domain-containing protein</fullName>
    </recommendedName>
</protein>
<dbReference type="EMBL" id="JAAAIP010000239">
    <property type="protein sequence ID" value="KAG0321562.1"/>
    <property type="molecule type" value="Genomic_DNA"/>
</dbReference>
<dbReference type="Pfam" id="PF02338">
    <property type="entry name" value="OTU"/>
    <property type="match status" value="1"/>
</dbReference>
<feature type="compositionally biased region" description="Basic and acidic residues" evidence="1">
    <location>
        <begin position="154"/>
        <end position="170"/>
    </location>
</feature>
<organism evidence="3 4">
    <name type="scientific">Dissophora globulifera</name>
    <dbReference type="NCBI Taxonomy" id="979702"/>
    <lineage>
        <taxon>Eukaryota</taxon>
        <taxon>Fungi</taxon>
        <taxon>Fungi incertae sedis</taxon>
        <taxon>Mucoromycota</taxon>
        <taxon>Mortierellomycotina</taxon>
        <taxon>Mortierellomycetes</taxon>
        <taxon>Mortierellales</taxon>
        <taxon>Mortierellaceae</taxon>
        <taxon>Dissophora</taxon>
    </lineage>
</organism>
<feature type="compositionally biased region" description="Basic and acidic residues" evidence="1">
    <location>
        <begin position="71"/>
        <end position="89"/>
    </location>
</feature>
<keyword evidence="4" id="KW-1185">Reference proteome</keyword>
<comment type="caution">
    <text evidence="3">The sequence shown here is derived from an EMBL/GenBank/DDBJ whole genome shotgun (WGS) entry which is preliminary data.</text>
</comment>
<dbReference type="OrthoDB" id="415023at2759"/>
<dbReference type="GO" id="GO:0016579">
    <property type="term" value="P:protein deubiquitination"/>
    <property type="evidence" value="ECO:0007669"/>
    <property type="project" value="TreeGrafter"/>
</dbReference>
<name>A0A9P6RNR2_9FUNG</name>
<proteinExistence type="predicted"/>
<dbReference type="SUPFAM" id="SSF54001">
    <property type="entry name" value="Cysteine proteinases"/>
    <property type="match status" value="1"/>
</dbReference>
<reference evidence="3" key="1">
    <citation type="journal article" date="2020" name="Fungal Divers.">
        <title>Resolving the Mortierellaceae phylogeny through synthesis of multi-gene phylogenetics and phylogenomics.</title>
        <authorList>
            <person name="Vandepol N."/>
            <person name="Liber J."/>
            <person name="Desiro A."/>
            <person name="Na H."/>
            <person name="Kennedy M."/>
            <person name="Barry K."/>
            <person name="Grigoriev I.V."/>
            <person name="Miller A.N."/>
            <person name="O'Donnell K."/>
            <person name="Stajich J.E."/>
            <person name="Bonito G."/>
        </authorList>
    </citation>
    <scope>NUCLEOTIDE SEQUENCE</scope>
    <source>
        <strain evidence="3">REB-010B</strain>
    </source>
</reference>
<dbReference type="PANTHER" id="PTHR12419:SF10">
    <property type="entry name" value="DEUBIQUITINASE OTUD6B"/>
    <property type="match status" value="1"/>
</dbReference>
<feature type="region of interest" description="Disordered" evidence="1">
    <location>
        <begin position="1"/>
        <end position="105"/>
    </location>
</feature>
<dbReference type="CDD" id="cd22748">
    <property type="entry name" value="OTU_OTUD6-like"/>
    <property type="match status" value="1"/>
</dbReference>
<feature type="compositionally biased region" description="Basic residues" evidence="1">
    <location>
        <begin position="143"/>
        <end position="153"/>
    </location>
</feature>
<dbReference type="AlphaFoldDB" id="A0A9P6RNR2"/>
<feature type="region of interest" description="Disordered" evidence="1">
    <location>
        <begin position="121"/>
        <end position="173"/>
    </location>
</feature>
<evidence type="ECO:0000313" key="3">
    <source>
        <dbReference type="EMBL" id="KAG0321562.1"/>
    </source>
</evidence>
<dbReference type="InterPro" id="IPR003323">
    <property type="entry name" value="OTU_dom"/>
</dbReference>
<dbReference type="InterPro" id="IPR050704">
    <property type="entry name" value="Peptidase_C85-like"/>
</dbReference>
<feature type="compositionally biased region" description="Low complexity" evidence="1">
    <location>
        <begin position="130"/>
        <end position="142"/>
    </location>
</feature>
<gene>
    <name evidence="3" type="ORF">BGZ99_003815</name>
</gene>
<feature type="domain" description="OTU" evidence="2">
    <location>
        <begin position="192"/>
        <end position="375"/>
    </location>
</feature>
<feature type="compositionally biased region" description="Polar residues" evidence="1">
    <location>
        <begin position="1"/>
        <end position="26"/>
    </location>
</feature>
<dbReference type="GO" id="GO:0004843">
    <property type="term" value="F:cysteine-type deubiquitinase activity"/>
    <property type="evidence" value="ECO:0007669"/>
    <property type="project" value="TreeGrafter"/>
</dbReference>
<dbReference type="PROSITE" id="PS50802">
    <property type="entry name" value="OTU"/>
    <property type="match status" value="1"/>
</dbReference>
<evidence type="ECO:0000313" key="4">
    <source>
        <dbReference type="Proteomes" id="UP000738325"/>
    </source>
</evidence>